<keyword evidence="2" id="KW-1185">Reference proteome</keyword>
<organism evidence="1 2">
    <name type="scientific">Symbiodinium microadriaticum</name>
    <name type="common">Dinoflagellate</name>
    <name type="synonym">Zooxanthella microadriatica</name>
    <dbReference type="NCBI Taxonomy" id="2951"/>
    <lineage>
        <taxon>Eukaryota</taxon>
        <taxon>Sar</taxon>
        <taxon>Alveolata</taxon>
        <taxon>Dinophyceae</taxon>
        <taxon>Suessiales</taxon>
        <taxon>Symbiodiniaceae</taxon>
        <taxon>Symbiodinium</taxon>
    </lineage>
</organism>
<accession>A0A1Q8ZJP8</accession>
<name>A0A1Q8ZJP8_SYMMI</name>
<gene>
    <name evidence="1" type="ORF">AK812_SmicGene49019</name>
</gene>
<proteinExistence type="predicted"/>
<dbReference type="AlphaFoldDB" id="A0A1Q8ZJP8"/>
<feature type="non-terminal residue" evidence="1">
    <location>
        <position position="1"/>
    </location>
</feature>
<protein>
    <submittedName>
        <fullName evidence="1">Uncharacterized protein</fullName>
    </submittedName>
</protein>
<sequence length="44" mass="4407">MGQTAPCRSVLGQYAMPTPPPRSSFAWSVPGVAAASTASASAIQ</sequence>
<dbReference type="Proteomes" id="UP000186817">
    <property type="component" value="Unassembled WGS sequence"/>
</dbReference>
<reference evidence="1 2" key="1">
    <citation type="submission" date="2016-02" db="EMBL/GenBank/DDBJ databases">
        <title>Genome analysis of coral dinoflagellate symbionts highlights evolutionary adaptations to a symbiotic lifestyle.</title>
        <authorList>
            <person name="Aranda M."/>
            <person name="Li Y."/>
            <person name="Liew Y.J."/>
            <person name="Baumgarten S."/>
            <person name="Simakov O."/>
            <person name="Wilson M."/>
            <person name="Piel J."/>
            <person name="Ashoor H."/>
            <person name="Bougouffa S."/>
            <person name="Bajic V.B."/>
            <person name="Ryu T."/>
            <person name="Ravasi T."/>
            <person name="Bayer T."/>
            <person name="Micklem G."/>
            <person name="Kim H."/>
            <person name="Bhak J."/>
            <person name="Lajeunesse T.C."/>
            <person name="Voolstra C.R."/>
        </authorList>
    </citation>
    <scope>NUCLEOTIDE SEQUENCE [LARGE SCALE GENOMIC DNA]</scope>
    <source>
        <strain evidence="1 2">CCMP2467</strain>
    </source>
</reference>
<evidence type="ECO:0000313" key="1">
    <source>
        <dbReference type="EMBL" id="OLP20514.1"/>
    </source>
</evidence>
<dbReference type="EMBL" id="LSRX01009599">
    <property type="protein sequence ID" value="OLP20514.1"/>
    <property type="molecule type" value="Genomic_DNA"/>
</dbReference>
<feature type="non-terminal residue" evidence="1">
    <location>
        <position position="44"/>
    </location>
</feature>
<comment type="caution">
    <text evidence="1">The sequence shown here is derived from an EMBL/GenBank/DDBJ whole genome shotgun (WGS) entry which is preliminary data.</text>
</comment>
<evidence type="ECO:0000313" key="2">
    <source>
        <dbReference type="Proteomes" id="UP000186817"/>
    </source>
</evidence>